<dbReference type="RefSeq" id="WP_377858400.1">
    <property type="nucleotide sequence ID" value="NZ_JBHLZU010000023.1"/>
</dbReference>
<protein>
    <submittedName>
        <fullName evidence="1">Uncharacterized protein</fullName>
    </submittedName>
</protein>
<keyword evidence="2" id="KW-1185">Reference proteome</keyword>
<organism evidence="1 2">
    <name type="scientific">Allokutzneria oryzae</name>
    <dbReference type="NCBI Taxonomy" id="1378989"/>
    <lineage>
        <taxon>Bacteria</taxon>
        <taxon>Bacillati</taxon>
        <taxon>Actinomycetota</taxon>
        <taxon>Actinomycetes</taxon>
        <taxon>Pseudonocardiales</taxon>
        <taxon>Pseudonocardiaceae</taxon>
        <taxon>Allokutzneria</taxon>
    </lineage>
</organism>
<reference evidence="1 2" key="1">
    <citation type="submission" date="2024-09" db="EMBL/GenBank/DDBJ databases">
        <authorList>
            <person name="Sun Q."/>
            <person name="Mori K."/>
        </authorList>
    </citation>
    <scope>NUCLEOTIDE SEQUENCE [LARGE SCALE GENOMIC DNA]</scope>
    <source>
        <strain evidence="1 2">TBRC 7907</strain>
    </source>
</reference>
<evidence type="ECO:0000313" key="2">
    <source>
        <dbReference type="Proteomes" id="UP001589693"/>
    </source>
</evidence>
<evidence type="ECO:0000313" key="1">
    <source>
        <dbReference type="EMBL" id="MFB9907727.1"/>
    </source>
</evidence>
<name>A0ABV6A3I9_9PSEU</name>
<dbReference type="Proteomes" id="UP001589693">
    <property type="component" value="Unassembled WGS sequence"/>
</dbReference>
<sequence>MTFESEYARMCAETNRVFTAKAERIAQEALRALSPESLGSRDGLRRAHDAMSDQLTKLVAASRDASATFRDSDLPVAIRADAHGDQWVDPVADAVGTLAAALARAVTLLIGLTCGDLTDESTGPWATAALDAVRDAASTIHR</sequence>
<comment type="caution">
    <text evidence="1">The sequence shown here is derived from an EMBL/GenBank/DDBJ whole genome shotgun (WGS) entry which is preliminary data.</text>
</comment>
<dbReference type="EMBL" id="JBHLZU010000023">
    <property type="protein sequence ID" value="MFB9907727.1"/>
    <property type="molecule type" value="Genomic_DNA"/>
</dbReference>
<gene>
    <name evidence="1" type="ORF">ACFFQA_27650</name>
</gene>
<accession>A0ABV6A3I9</accession>
<proteinExistence type="predicted"/>